<gene>
    <name evidence="4" type="ORF">GCM10009547_08090</name>
</gene>
<evidence type="ECO:0000259" key="3">
    <source>
        <dbReference type="PROSITE" id="PS50977"/>
    </source>
</evidence>
<dbReference type="Proteomes" id="UP001500957">
    <property type="component" value="Unassembled WGS sequence"/>
</dbReference>
<evidence type="ECO:0000256" key="2">
    <source>
        <dbReference type="PROSITE-ProRule" id="PRU00335"/>
    </source>
</evidence>
<dbReference type="SUPFAM" id="SSF46689">
    <property type="entry name" value="Homeodomain-like"/>
    <property type="match status" value="1"/>
</dbReference>
<dbReference type="PANTHER" id="PTHR30055">
    <property type="entry name" value="HTH-TYPE TRANSCRIPTIONAL REGULATOR RUTR"/>
    <property type="match status" value="1"/>
</dbReference>
<dbReference type="InterPro" id="IPR001647">
    <property type="entry name" value="HTH_TetR"/>
</dbReference>
<protein>
    <submittedName>
        <fullName evidence="4">TetR/AcrR family transcriptional regulator</fullName>
    </submittedName>
</protein>
<evidence type="ECO:0000256" key="1">
    <source>
        <dbReference type="ARBA" id="ARBA00023125"/>
    </source>
</evidence>
<dbReference type="PANTHER" id="PTHR30055:SF153">
    <property type="entry name" value="HTH-TYPE TRANSCRIPTIONAL REPRESSOR RV3405C"/>
    <property type="match status" value="1"/>
</dbReference>
<dbReference type="Gene3D" id="1.10.357.10">
    <property type="entry name" value="Tetracycline Repressor, domain 2"/>
    <property type="match status" value="1"/>
</dbReference>
<dbReference type="InterPro" id="IPR050109">
    <property type="entry name" value="HTH-type_TetR-like_transc_reg"/>
</dbReference>
<keyword evidence="1 2" id="KW-0238">DNA-binding</keyword>
<comment type="caution">
    <text evidence="4">The sequence shown here is derived from an EMBL/GenBank/DDBJ whole genome shotgun (WGS) entry which is preliminary data.</text>
</comment>
<dbReference type="Pfam" id="PF00440">
    <property type="entry name" value="TetR_N"/>
    <property type="match status" value="1"/>
</dbReference>
<dbReference type="PRINTS" id="PR00455">
    <property type="entry name" value="HTHTETR"/>
</dbReference>
<organism evidence="4 5">
    <name type="scientific">Sporichthya brevicatena</name>
    <dbReference type="NCBI Taxonomy" id="171442"/>
    <lineage>
        <taxon>Bacteria</taxon>
        <taxon>Bacillati</taxon>
        <taxon>Actinomycetota</taxon>
        <taxon>Actinomycetes</taxon>
        <taxon>Sporichthyales</taxon>
        <taxon>Sporichthyaceae</taxon>
        <taxon>Sporichthya</taxon>
    </lineage>
</organism>
<proteinExistence type="predicted"/>
<dbReference type="EMBL" id="BAAAHE010000007">
    <property type="protein sequence ID" value="GAA0608512.1"/>
    <property type="molecule type" value="Genomic_DNA"/>
</dbReference>
<feature type="domain" description="HTH tetR-type" evidence="3">
    <location>
        <begin position="3"/>
        <end position="63"/>
    </location>
</feature>
<feature type="DNA-binding region" description="H-T-H motif" evidence="2">
    <location>
        <begin position="26"/>
        <end position="45"/>
    </location>
</feature>
<evidence type="ECO:0000313" key="5">
    <source>
        <dbReference type="Proteomes" id="UP001500957"/>
    </source>
</evidence>
<sequence>MPVSARERVLEAVEGLIAEGGLRAVNIASVAAAAGVSRQTVYAQFGTREEMISESIAVMSSRALGEIIEHLESIEDPGEYVVELLVAGRAAFRDTPALAVLLFPDTDNPIFDSEVLAGAVPFAEAFVGPLFERAPHLQERRADVMETLLRFGLSVLTLDSDLIRTDEDLRGYLNRVLRPALGLSSV</sequence>
<accession>A0ABN1GCE3</accession>
<dbReference type="InterPro" id="IPR009057">
    <property type="entry name" value="Homeodomain-like_sf"/>
</dbReference>
<name>A0ABN1GCE3_9ACTN</name>
<evidence type="ECO:0000313" key="4">
    <source>
        <dbReference type="EMBL" id="GAA0608512.1"/>
    </source>
</evidence>
<dbReference type="PROSITE" id="PS50977">
    <property type="entry name" value="HTH_TETR_2"/>
    <property type="match status" value="1"/>
</dbReference>
<keyword evidence="5" id="KW-1185">Reference proteome</keyword>
<reference evidence="4 5" key="1">
    <citation type="journal article" date="2019" name="Int. J. Syst. Evol. Microbiol.">
        <title>The Global Catalogue of Microorganisms (GCM) 10K type strain sequencing project: providing services to taxonomists for standard genome sequencing and annotation.</title>
        <authorList>
            <consortium name="The Broad Institute Genomics Platform"/>
            <consortium name="The Broad Institute Genome Sequencing Center for Infectious Disease"/>
            <person name="Wu L."/>
            <person name="Ma J."/>
        </authorList>
    </citation>
    <scope>NUCLEOTIDE SEQUENCE [LARGE SCALE GENOMIC DNA]</scope>
    <source>
        <strain evidence="4 5">JCM 10671</strain>
    </source>
</reference>